<evidence type="ECO:0000256" key="4">
    <source>
        <dbReference type="ARBA" id="ARBA00023136"/>
    </source>
</evidence>
<feature type="region of interest" description="Disordered" evidence="5">
    <location>
        <begin position="1"/>
        <end position="20"/>
    </location>
</feature>
<dbReference type="Gene3D" id="1.20.1250.20">
    <property type="entry name" value="MFS general substrate transporter like domains"/>
    <property type="match status" value="1"/>
</dbReference>
<protein>
    <submittedName>
        <fullName evidence="8">Putative efflux pump antibiotic resistance protein</fullName>
    </submittedName>
</protein>
<dbReference type="CDD" id="cd17502">
    <property type="entry name" value="MFS_Azr1_MDR_like"/>
    <property type="match status" value="1"/>
</dbReference>
<feature type="transmembrane region" description="Helical" evidence="6">
    <location>
        <begin position="408"/>
        <end position="433"/>
    </location>
</feature>
<feature type="transmembrane region" description="Helical" evidence="6">
    <location>
        <begin position="51"/>
        <end position="77"/>
    </location>
</feature>
<feature type="transmembrane region" description="Helical" evidence="6">
    <location>
        <begin position="354"/>
        <end position="374"/>
    </location>
</feature>
<evidence type="ECO:0000313" key="8">
    <source>
        <dbReference type="EMBL" id="EOO01296.1"/>
    </source>
</evidence>
<evidence type="ECO:0000259" key="7">
    <source>
        <dbReference type="PROSITE" id="PS50850"/>
    </source>
</evidence>
<evidence type="ECO:0000256" key="5">
    <source>
        <dbReference type="SAM" id="MobiDB-lite"/>
    </source>
</evidence>
<sequence length="547" mass="58700">MAHDEISQGTLQAATPEAPVVPGQARDQLEIEGEGDRDPDENIIYPKGLKLWLSMTSVILSVVFVGLDLTIVAVAVPSLTNQFKTVQDIGWYSAAYMVILSSFTFLYAQLSTIFSIKRLFLLSIFVFQLGSLLCTIAPVSAVFILGRAIAGLGSCGLNIGGFVIIAHSFPRHKRPLWTGLASALNGTAMVLAPLIGGLLIDAFSWRACFGINLPLGVLTFVLTAYGFRDPAEEPYPDATFLEKLKKLDVLGTVFFVPGIVCLLLGLQWGGVKYGWNNPIIIVLFILFAVFVAVFSYIQYRKQEKATLPPRILKQRSVLAGAWFSACCNGILAVTEYYLAIYFQGVKGFSASKSGAMGLPLMVGFCVAELLASTFTTIIGYYYPFMLGTSVIAPVAAGLLTTLDLDESIVKVLCLLGMLGAAVGLGMQGPILAVQTVLPLKDIATGLAVTGFAGGLGSSFFISVSSTLFQNRLAEEVEKYAPGTNTTAFEHGGLANVRDYIGADRLRDVLLGYDKAVMQTLYLPVALAALTIVGSLAMERKSVKKKQS</sequence>
<reference evidence="9" key="1">
    <citation type="journal article" date="2013" name="Genome Announc.">
        <title>Draft genome sequence of the ascomycete Phaeoacremonium aleophilum strain UCR-PA7, a causal agent of the esca disease complex in grapevines.</title>
        <authorList>
            <person name="Blanco-Ulate B."/>
            <person name="Rolshausen P."/>
            <person name="Cantu D."/>
        </authorList>
    </citation>
    <scope>NUCLEOTIDE SEQUENCE [LARGE SCALE GENOMIC DNA]</scope>
    <source>
        <strain evidence="9">UCR-PA7</strain>
    </source>
</reference>
<feature type="transmembrane region" description="Helical" evidence="6">
    <location>
        <begin position="203"/>
        <end position="227"/>
    </location>
</feature>
<dbReference type="RefSeq" id="XP_007914021.1">
    <property type="nucleotide sequence ID" value="XM_007915830.1"/>
</dbReference>
<dbReference type="GeneID" id="19323552"/>
<evidence type="ECO:0000256" key="3">
    <source>
        <dbReference type="ARBA" id="ARBA00022989"/>
    </source>
</evidence>
<feature type="transmembrane region" description="Helical" evidence="6">
    <location>
        <begin position="317"/>
        <end position="342"/>
    </location>
</feature>
<comment type="subcellular location">
    <subcellularLocation>
        <location evidence="1">Membrane</location>
        <topology evidence="1">Multi-pass membrane protein</topology>
    </subcellularLocation>
</comment>
<organism evidence="8 9">
    <name type="scientific">Phaeoacremonium minimum (strain UCR-PA7)</name>
    <name type="common">Esca disease fungus</name>
    <name type="synonym">Togninia minima</name>
    <dbReference type="NCBI Taxonomy" id="1286976"/>
    <lineage>
        <taxon>Eukaryota</taxon>
        <taxon>Fungi</taxon>
        <taxon>Dikarya</taxon>
        <taxon>Ascomycota</taxon>
        <taxon>Pezizomycotina</taxon>
        <taxon>Sordariomycetes</taxon>
        <taxon>Sordariomycetidae</taxon>
        <taxon>Togniniales</taxon>
        <taxon>Togniniaceae</taxon>
        <taxon>Phaeoacremonium</taxon>
    </lineage>
</organism>
<feature type="transmembrane region" description="Helical" evidence="6">
    <location>
        <begin position="247"/>
        <end position="266"/>
    </location>
</feature>
<feature type="transmembrane region" description="Helical" evidence="6">
    <location>
        <begin position="278"/>
        <end position="297"/>
    </location>
</feature>
<keyword evidence="2 6" id="KW-0812">Transmembrane</keyword>
<dbReference type="HOGENOM" id="CLU_000960_22_1_1"/>
<evidence type="ECO:0000256" key="6">
    <source>
        <dbReference type="SAM" id="Phobius"/>
    </source>
</evidence>
<dbReference type="Pfam" id="PF07690">
    <property type="entry name" value="MFS_1"/>
    <property type="match status" value="1"/>
</dbReference>
<dbReference type="OrthoDB" id="2985014at2759"/>
<dbReference type="PANTHER" id="PTHR23501:SF199">
    <property type="entry name" value="MFS EFFLUX TRANSPORTER INPD-RELATED"/>
    <property type="match status" value="1"/>
</dbReference>
<accession>R8BPM8</accession>
<feature type="transmembrane region" description="Helical" evidence="6">
    <location>
        <begin position="89"/>
        <end position="107"/>
    </location>
</feature>
<dbReference type="Gene3D" id="1.20.1720.10">
    <property type="entry name" value="Multidrug resistance protein D"/>
    <property type="match status" value="1"/>
</dbReference>
<feature type="transmembrane region" description="Helical" evidence="6">
    <location>
        <begin position="520"/>
        <end position="537"/>
    </location>
</feature>
<keyword evidence="3 6" id="KW-1133">Transmembrane helix</keyword>
<keyword evidence="9" id="KW-1185">Reference proteome</keyword>
<name>R8BPM8_PHAM7</name>
<dbReference type="InterPro" id="IPR020846">
    <property type="entry name" value="MFS_dom"/>
</dbReference>
<dbReference type="KEGG" id="tmn:UCRPA7_3225"/>
<dbReference type="PANTHER" id="PTHR23501">
    <property type="entry name" value="MAJOR FACILITATOR SUPERFAMILY"/>
    <property type="match status" value="1"/>
</dbReference>
<dbReference type="AlphaFoldDB" id="R8BPM8"/>
<feature type="transmembrane region" description="Helical" evidence="6">
    <location>
        <begin position="445"/>
        <end position="468"/>
    </location>
</feature>
<evidence type="ECO:0000256" key="1">
    <source>
        <dbReference type="ARBA" id="ARBA00004141"/>
    </source>
</evidence>
<feature type="transmembrane region" description="Helical" evidence="6">
    <location>
        <begin position="176"/>
        <end position="197"/>
    </location>
</feature>
<feature type="transmembrane region" description="Helical" evidence="6">
    <location>
        <begin position="149"/>
        <end position="169"/>
    </location>
</feature>
<dbReference type="GO" id="GO:0022857">
    <property type="term" value="F:transmembrane transporter activity"/>
    <property type="evidence" value="ECO:0007669"/>
    <property type="project" value="InterPro"/>
</dbReference>
<dbReference type="EMBL" id="KB933036">
    <property type="protein sequence ID" value="EOO01296.1"/>
    <property type="molecule type" value="Genomic_DNA"/>
</dbReference>
<feature type="transmembrane region" description="Helical" evidence="6">
    <location>
        <begin position="381"/>
        <end position="402"/>
    </location>
</feature>
<dbReference type="InterPro" id="IPR011701">
    <property type="entry name" value="MFS"/>
</dbReference>
<feature type="domain" description="Major facilitator superfamily (MFS) profile" evidence="7">
    <location>
        <begin position="54"/>
        <end position="542"/>
    </location>
</feature>
<dbReference type="Proteomes" id="UP000014074">
    <property type="component" value="Unassembled WGS sequence"/>
</dbReference>
<keyword evidence="4 6" id="KW-0472">Membrane</keyword>
<dbReference type="InterPro" id="IPR036259">
    <property type="entry name" value="MFS_trans_sf"/>
</dbReference>
<dbReference type="eggNOG" id="KOG0254">
    <property type="taxonomic scope" value="Eukaryota"/>
</dbReference>
<dbReference type="SUPFAM" id="SSF103473">
    <property type="entry name" value="MFS general substrate transporter"/>
    <property type="match status" value="1"/>
</dbReference>
<evidence type="ECO:0000256" key="2">
    <source>
        <dbReference type="ARBA" id="ARBA00022692"/>
    </source>
</evidence>
<proteinExistence type="predicted"/>
<gene>
    <name evidence="8" type="ORF">UCRPA7_3225</name>
</gene>
<dbReference type="GO" id="GO:0005886">
    <property type="term" value="C:plasma membrane"/>
    <property type="evidence" value="ECO:0007669"/>
    <property type="project" value="TreeGrafter"/>
</dbReference>
<feature type="transmembrane region" description="Helical" evidence="6">
    <location>
        <begin position="119"/>
        <end position="143"/>
    </location>
</feature>
<dbReference type="PROSITE" id="PS50850">
    <property type="entry name" value="MFS"/>
    <property type="match status" value="1"/>
</dbReference>
<evidence type="ECO:0000313" key="9">
    <source>
        <dbReference type="Proteomes" id="UP000014074"/>
    </source>
</evidence>